<name>A0AA89Q1A4_STRCU</name>
<gene>
    <name evidence="2" type="ORF">HNR72_003660</name>
</gene>
<reference evidence="2 3" key="1">
    <citation type="submission" date="2020-08" db="EMBL/GenBank/DDBJ databases">
        <title>Sequencing the genomes of 1000 actinobacteria strains.</title>
        <authorList>
            <person name="Klenk H.-P."/>
        </authorList>
    </citation>
    <scope>NUCLEOTIDE SEQUENCE [LARGE SCALE GENOMIC DNA]</scope>
    <source>
        <strain evidence="2 3">DSM 40129</strain>
    </source>
</reference>
<protein>
    <submittedName>
        <fullName evidence="2">Uncharacterized protein</fullName>
    </submittedName>
</protein>
<dbReference type="EMBL" id="JACHLX010000001">
    <property type="protein sequence ID" value="MBB5812632.1"/>
    <property type="molecule type" value="Genomic_DNA"/>
</dbReference>
<evidence type="ECO:0000313" key="2">
    <source>
        <dbReference type="EMBL" id="MBB5812632.1"/>
    </source>
</evidence>
<dbReference type="AlphaFoldDB" id="A0AA89Q1A4"/>
<accession>A0AA89Q1A4</accession>
<feature type="transmembrane region" description="Helical" evidence="1">
    <location>
        <begin position="33"/>
        <end position="55"/>
    </location>
</feature>
<proteinExistence type="predicted"/>
<keyword evidence="1" id="KW-1133">Transmembrane helix</keyword>
<keyword evidence="1" id="KW-0812">Transmembrane</keyword>
<evidence type="ECO:0000256" key="1">
    <source>
        <dbReference type="SAM" id="Phobius"/>
    </source>
</evidence>
<keyword evidence="1" id="KW-0472">Membrane</keyword>
<keyword evidence="3" id="KW-1185">Reference proteome</keyword>
<dbReference type="Proteomes" id="UP000579531">
    <property type="component" value="Unassembled WGS sequence"/>
</dbReference>
<evidence type="ECO:0000313" key="3">
    <source>
        <dbReference type="Proteomes" id="UP000579531"/>
    </source>
</evidence>
<organism evidence="2 3">
    <name type="scientific">Streptomyces collinus</name>
    <dbReference type="NCBI Taxonomy" id="42684"/>
    <lineage>
        <taxon>Bacteria</taxon>
        <taxon>Bacillati</taxon>
        <taxon>Actinomycetota</taxon>
        <taxon>Actinomycetes</taxon>
        <taxon>Kitasatosporales</taxon>
        <taxon>Streptomycetaceae</taxon>
        <taxon>Streptomyces</taxon>
    </lineage>
</organism>
<sequence length="68" mass="7224">MRRLLGVAVSIAGMGLAFWLVLGPSADWEGGARFARFALLLSCFLVIGGGVRLIYPDKSKDEPTEVAG</sequence>
<comment type="caution">
    <text evidence="2">The sequence shown here is derived from an EMBL/GenBank/DDBJ whole genome shotgun (WGS) entry which is preliminary data.</text>
</comment>